<keyword evidence="2" id="KW-1185">Reference proteome</keyword>
<dbReference type="InterPro" id="IPR022172">
    <property type="entry name" value="DUF3703"/>
</dbReference>
<gene>
    <name evidence="1" type="ORF">ACE1CI_25350</name>
</gene>
<dbReference type="Proteomes" id="UP001576784">
    <property type="component" value="Unassembled WGS sequence"/>
</dbReference>
<reference evidence="1 2" key="1">
    <citation type="submission" date="2024-09" db="EMBL/GenBank/DDBJ databases">
        <title>Floridaenema gen nov. (Aerosakkonemataceae, Aerosakkonematales ord. nov., Cyanobacteria) from benthic tropical and subtropical fresh waters, with the description of four new species.</title>
        <authorList>
            <person name="Moretto J.A."/>
            <person name="Berthold D.E."/>
            <person name="Lefler F.W."/>
            <person name="Huang I.-S."/>
            <person name="Laughinghouse H. IV."/>
        </authorList>
    </citation>
    <scope>NUCLEOTIDE SEQUENCE [LARGE SCALE GENOMIC DNA]</scope>
    <source>
        <strain evidence="1 2">BLCC-F50</strain>
    </source>
</reference>
<dbReference type="EMBL" id="JBHFNR010000190">
    <property type="protein sequence ID" value="MFB2896251.1"/>
    <property type="molecule type" value="Genomic_DNA"/>
</dbReference>
<sequence length="114" mass="13138">MKHIVQEHFNAELCRAKIAIAQSDFPTAWTALQRAHILGQRDATSHLIVHWNMLKLAWKQQDFREIVGQIMPTILAVPLTLFMGKFRSFRGGKANIDESEKMSIPEDIQQILDR</sequence>
<dbReference type="RefSeq" id="WP_413265881.1">
    <property type="nucleotide sequence ID" value="NZ_JBHFNR010000190.1"/>
</dbReference>
<protein>
    <submittedName>
        <fullName evidence="1">DUF3703 domain-containing protein</fullName>
    </submittedName>
</protein>
<organism evidence="1 2">
    <name type="scientific">Floridaenema flaviceps BLCC-F50</name>
    <dbReference type="NCBI Taxonomy" id="3153642"/>
    <lineage>
        <taxon>Bacteria</taxon>
        <taxon>Bacillati</taxon>
        <taxon>Cyanobacteriota</taxon>
        <taxon>Cyanophyceae</taxon>
        <taxon>Oscillatoriophycideae</taxon>
        <taxon>Aerosakkonematales</taxon>
        <taxon>Aerosakkonemataceae</taxon>
        <taxon>Floridanema</taxon>
        <taxon>Floridanema flaviceps</taxon>
    </lineage>
</organism>
<comment type="caution">
    <text evidence="1">The sequence shown here is derived from an EMBL/GenBank/DDBJ whole genome shotgun (WGS) entry which is preliminary data.</text>
</comment>
<dbReference type="Pfam" id="PF12487">
    <property type="entry name" value="DUF3703"/>
    <property type="match status" value="1"/>
</dbReference>
<evidence type="ECO:0000313" key="2">
    <source>
        <dbReference type="Proteomes" id="UP001576784"/>
    </source>
</evidence>
<proteinExistence type="predicted"/>
<evidence type="ECO:0000313" key="1">
    <source>
        <dbReference type="EMBL" id="MFB2896251.1"/>
    </source>
</evidence>
<accession>A0ABV4XX61</accession>
<name>A0ABV4XX61_9CYAN</name>